<dbReference type="AlphaFoldDB" id="A0A2J6QXL8"/>
<organism evidence="3 4">
    <name type="scientific">Hyaloscypha variabilis (strain UAMH 11265 / GT02V1 / F)</name>
    <name type="common">Meliniomyces variabilis</name>
    <dbReference type="NCBI Taxonomy" id="1149755"/>
    <lineage>
        <taxon>Eukaryota</taxon>
        <taxon>Fungi</taxon>
        <taxon>Dikarya</taxon>
        <taxon>Ascomycota</taxon>
        <taxon>Pezizomycotina</taxon>
        <taxon>Leotiomycetes</taxon>
        <taxon>Helotiales</taxon>
        <taxon>Hyaloscyphaceae</taxon>
        <taxon>Hyaloscypha</taxon>
        <taxon>Hyaloscypha variabilis</taxon>
    </lineage>
</organism>
<dbReference type="Proteomes" id="UP000235786">
    <property type="component" value="Unassembled WGS sequence"/>
</dbReference>
<dbReference type="EMBL" id="KZ613964">
    <property type="protein sequence ID" value="PMD31002.1"/>
    <property type="molecule type" value="Genomic_DNA"/>
</dbReference>
<feature type="compositionally biased region" description="Polar residues" evidence="1">
    <location>
        <begin position="548"/>
        <end position="559"/>
    </location>
</feature>
<protein>
    <submittedName>
        <fullName evidence="3">HET-domain-containing protein</fullName>
    </submittedName>
</protein>
<evidence type="ECO:0000256" key="1">
    <source>
        <dbReference type="SAM" id="MobiDB-lite"/>
    </source>
</evidence>
<evidence type="ECO:0000313" key="3">
    <source>
        <dbReference type="EMBL" id="PMD31002.1"/>
    </source>
</evidence>
<evidence type="ECO:0000259" key="2">
    <source>
        <dbReference type="Pfam" id="PF06985"/>
    </source>
</evidence>
<accession>A0A2J6QXL8</accession>
<dbReference type="PANTHER" id="PTHR33112:SF16">
    <property type="entry name" value="HETEROKARYON INCOMPATIBILITY DOMAIN-CONTAINING PROTEIN"/>
    <property type="match status" value="1"/>
</dbReference>
<reference evidence="3 4" key="1">
    <citation type="submission" date="2016-04" db="EMBL/GenBank/DDBJ databases">
        <title>A degradative enzymes factory behind the ericoid mycorrhizal symbiosis.</title>
        <authorList>
            <consortium name="DOE Joint Genome Institute"/>
            <person name="Martino E."/>
            <person name="Morin E."/>
            <person name="Grelet G."/>
            <person name="Kuo A."/>
            <person name="Kohler A."/>
            <person name="Daghino S."/>
            <person name="Barry K."/>
            <person name="Choi C."/>
            <person name="Cichocki N."/>
            <person name="Clum A."/>
            <person name="Copeland A."/>
            <person name="Hainaut M."/>
            <person name="Haridas S."/>
            <person name="Labutti K."/>
            <person name="Lindquist E."/>
            <person name="Lipzen A."/>
            <person name="Khouja H.-R."/>
            <person name="Murat C."/>
            <person name="Ohm R."/>
            <person name="Olson A."/>
            <person name="Spatafora J."/>
            <person name="Veneault-Fourrey C."/>
            <person name="Henrissat B."/>
            <person name="Grigoriev I."/>
            <person name="Martin F."/>
            <person name="Perotto S."/>
        </authorList>
    </citation>
    <scope>NUCLEOTIDE SEQUENCE [LARGE SCALE GENOMIC DNA]</scope>
    <source>
        <strain evidence="3 4">F</strain>
    </source>
</reference>
<dbReference type="STRING" id="1149755.A0A2J6QXL8"/>
<dbReference type="PANTHER" id="PTHR33112">
    <property type="entry name" value="DOMAIN PROTEIN, PUTATIVE-RELATED"/>
    <property type="match status" value="1"/>
</dbReference>
<feature type="region of interest" description="Disordered" evidence="1">
    <location>
        <begin position="548"/>
        <end position="576"/>
    </location>
</feature>
<sequence length="710" mass="80350">MSVQRCPKCAAITTESVLSAESEGAEIARHDNFSALEQSAAKGCDLCQLLRQYLIHHAPAEPDTQTKVEDIKQSITISRPKGYKALVLRMGPITCPIHDGNSSAASKNGKEALSDTKPIHRFTVKSCESDNNELVKEVIRPWIDRCFLSTAVKDSPDDLHKYCIMRKTSVTFPRKNDIPPLPTRVIDVGLNNQTPYLRVRQPWTPRNEYEMGPDCAQYLILSYCWGRNNEAAKTTRANLQERMDKLDVSSLPKTIRDAIQLTKALGERYLFVDAVCIVQPSDGDNRDWMEEAPRMGNYYGNALCTIAATGAEDSSDGCFQERTAEQFPVASCALSAWVTMEKTETMYIHPSTPLWWNAVINSPLYRRGWAIQERALSPRILHWTAHALYWECSGMRASEYRPGGLHLEESEFVHGNLQKEVHMNLRSMLNYSRNEVLCWAWYRLIERYCWTHFTYTSDKLIALSGIARRVNLYYPDQYNAGLWSENSVEGLAWHTRWYETGGPQRPTTYIAPSWSWASVDAIVKFVVVNIYRWEWLATVVKIIMTAPTSSNGQSQSGSIESRRHWRDRGGRRNQSVDNNLYGPISGGVLEIEGIVRDFRFSVEPKSSDPACLYYASPTTTATRWGSASAEIVLLDAPWEAGQLSSRTFRCLLLGRRKNPLGSSPAVLGYLVLEATGQKPNQYHRVGWSEVLESDYDILLREAARESVSIV</sequence>
<gene>
    <name evidence="3" type="ORF">L207DRAFT_472948</name>
</gene>
<dbReference type="Pfam" id="PF06985">
    <property type="entry name" value="HET"/>
    <property type="match status" value="1"/>
</dbReference>
<dbReference type="InterPro" id="IPR010730">
    <property type="entry name" value="HET"/>
</dbReference>
<dbReference type="OrthoDB" id="3485711at2759"/>
<feature type="domain" description="Heterokaryon incompatibility" evidence="2">
    <location>
        <begin position="218"/>
        <end position="373"/>
    </location>
</feature>
<evidence type="ECO:0000313" key="4">
    <source>
        <dbReference type="Proteomes" id="UP000235786"/>
    </source>
</evidence>
<keyword evidence="4" id="KW-1185">Reference proteome</keyword>
<name>A0A2J6QXL8_HYAVF</name>
<proteinExistence type="predicted"/>